<reference evidence="6" key="1">
    <citation type="submission" date="2016-06" db="EMBL/GenBank/DDBJ databases">
        <title>Four novel species of enterococci isolated from chicken manure.</title>
        <authorList>
            <person name="Van Tyne D."/>
        </authorList>
    </citation>
    <scope>NUCLEOTIDE SEQUENCE [LARGE SCALE GENOMIC DNA]</scope>
    <source>
        <strain evidence="6">JM9A</strain>
    </source>
</reference>
<organism evidence="5 6">
    <name type="scientific">Enterococcus diestrammenae</name>
    <dbReference type="NCBI Taxonomy" id="1155073"/>
    <lineage>
        <taxon>Bacteria</taxon>
        <taxon>Bacillati</taxon>
        <taxon>Bacillota</taxon>
        <taxon>Bacilli</taxon>
        <taxon>Lactobacillales</taxon>
        <taxon>Enterococcaceae</taxon>
        <taxon>Enterococcus</taxon>
    </lineage>
</organism>
<dbReference type="InterPro" id="IPR029064">
    <property type="entry name" value="Ribosomal_eL30-like_sf"/>
</dbReference>
<comment type="similarity">
    <text evidence="1">Belongs to the class IV-like SAM-binding methyltransferase superfamily. RNA methyltransferase TrmH family.</text>
</comment>
<dbReference type="Pfam" id="PF00588">
    <property type="entry name" value="SpoU_methylase"/>
    <property type="match status" value="1"/>
</dbReference>
<evidence type="ECO:0000256" key="1">
    <source>
        <dbReference type="ARBA" id="ARBA00007228"/>
    </source>
</evidence>
<dbReference type="SUPFAM" id="SSF55315">
    <property type="entry name" value="L30e-like"/>
    <property type="match status" value="1"/>
</dbReference>
<gene>
    <name evidence="5" type="ORF">BAU18_001290</name>
</gene>
<keyword evidence="2 5" id="KW-0489">Methyltransferase</keyword>
<dbReference type="CDD" id="cd18095">
    <property type="entry name" value="SpoU-like_rRNA-MTase"/>
    <property type="match status" value="1"/>
</dbReference>
<dbReference type="InterPro" id="IPR029026">
    <property type="entry name" value="tRNA_m1G_MTases_N"/>
</dbReference>
<proteinExistence type="inferred from homology"/>
<protein>
    <submittedName>
        <fullName evidence="5">TrmH family RNA methyltransferase</fullName>
    </submittedName>
</protein>
<dbReference type="GO" id="GO:0008168">
    <property type="term" value="F:methyltransferase activity"/>
    <property type="evidence" value="ECO:0007669"/>
    <property type="project" value="UniProtKB-KW"/>
</dbReference>
<accession>A0ABV0F3Z0</accession>
<feature type="domain" description="RNA 2-O ribose methyltransferase substrate binding" evidence="4">
    <location>
        <begin position="31"/>
        <end position="103"/>
    </location>
</feature>
<dbReference type="PANTHER" id="PTHR43191">
    <property type="entry name" value="RRNA METHYLTRANSFERASE 3"/>
    <property type="match status" value="1"/>
</dbReference>
<evidence type="ECO:0000313" key="6">
    <source>
        <dbReference type="Proteomes" id="UP001429357"/>
    </source>
</evidence>
<dbReference type="Gene3D" id="3.40.1280.10">
    <property type="match status" value="1"/>
</dbReference>
<dbReference type="InterPro" id="IPR029028">
    <property type="entry name" value="Alpha/beta_knot_MTases"/>
</dbReference>
<dbReference type="Pfam" id="PF22435">
    <property type="entry name" value="MRM3-like_sub_bind"/>
    <property type="match status" value="1"/>
</dbReference>
<evidence type="ECO:0000256" key="3">
    <source>
        <dbReference type="ARBA" id="ARBA00022679"/>
    </source>
</evidence>
<dbReference type="SMART" id="SM00967">
    <property type="entry name" value="SpoU_sub_bind"/>
    <property type="match status" value="1"/>
</dbReference>
<dbReference type="Proteomes" id="UP001429357">
    <property type="component" value="Unassembled WGS sequence"/>
</dbReference>
<dbReference type="Gene3D" id="3.30.1330.30">
    <property type="match status" value="1"/>
</dbReference>
<evidence type="ECO:0000256" key="2">
    <source>
        <dbReference type="ARBA" id="ARBA00022603"/>
    </source>
</evidence>
<dbReference type="RefSeq" id="WP_161868422.1">
    <property type="nucleotide sequence ID" value="NZ_JAQFAM010000012.1"/>
</dbReference>
<dbReference type="InterPro" id="IPR053888">
    <property type="entry name" value="MRM3-like_sub_bind"/>
</dbReference>
<evidence type="ECO:0000313" key="5">
    <source>
        <dbReference type="EMBL" id="MEO1781703.1"/>
    </source>
</evidence>
<keyword evidence="3" id="KW-0808">Transferase</keyword>
<keyword evidence="6" id="KW-1185">Reference proteome</keyword>
<dbReference type="InterPro" id="IPR013123">
    <property type="entry name" value="SpoU_subst-bd"/>
</dbReference>
<comment type="caution">
    <text evidence="5">The sequence shown here is derived from an EMBL/GenBank/DDBJ whole genome shotgun (WGS) entry which is preliminary data.</text>
</comment>
<dbReference type="EMBL" id="MAEI02000001">
    <property type="protein sequence ID" value="MEO1781703.1"/>
    <property type="molecule type" value="Genomic_DNA"/>
</dbReference>
<name>A0ABV0F3Z0_9ENTE</name>
<evidence type="ECO:0000259" key="4">
    <source>
        <dbReference type="SMART" id="SM00967"/>
    </source>
</evidence>
<dbReference type="InterPro" id="IPR001537">
    <property type="entry name" value="SpoU_MeTrfase"/>
</dbReference>
<dbReference type="GO" id="GO:0032259">
    <property type="term" value="P:methylation"/>
    <property type="evidence" value="ECO:0007669"/>
    <property type="project" value="UniProtKB-KW"/>
</dbReference>
<dbReference type="PANTHER" id="PTHR43191:SF2">
    <property type="entry name" value="RRNA METHYLTRANSFERASE 3, MITOCHONDRIAL"/>
    <property type="match status" value="1"/>
</dbReference>
<sequence length="256" mass="28332">MKEIQASKNPLIKELRKLHQKKHREEQGRYLLEGFHLVEEAARWGETLELILVTQRGLREWGSWLARQGEESLYQVSDEVMRSLSDLPTPQGIMAVVSKKTQIITDFSGRWLLLDRVQDPGNVGTMVRTADAAGFAGVALGTGCADPYSTKVLRSMQGSNFHLPLVNVQLEQLIPQLQQLSIPVYGTELNVDAKPFQEVKVTADVALLMGNEGQGVAKDLLNITDFNLYIPIYGKAESLNVGVAAGILMYHFAGSL</sequence>
<dbReference type="SUPFAM" id="SSF75217">
    <property type="entry name" value="alpha/beta knot"/>
    <property type="match status" value="1"/>
</dbReference>
<dbReference type="InterPro" id="IPR051259">
    <property type="entry name" value="rRNA_Methyltransferase"/>
</dbReference>
<reference evidence="5 6" key="2">
    <citation type="submission" date="2024-02" db="EMBL/GenBank/DDBJ databases">
        <title>The Genome Sequence of Enterococcus diestrammenae JM9A.</title>
        <authorList>
            <person name="Earl A."/>
            <person name="Manson A."/>
            <person name="Gilmore M."/>
            <person name="Sanders J."/>
            <person name="Shea T."/>
            <person name="Howe W."/>
            <person name="Livny J."/>
            <person name="Cuomo C."/>
            <person name="Neafsey D."/>
            <person name="Birren B."/>
        </authorList>
    </citation>
    <scope>NUCLEOTIDE SEQUENCE [LARGE SCALE GENOMIC DNA]</scope>
    <source>
        <strain evidence="5 6">JM9A</strain>
    </source>
</reference>